<dbReference type="OrthoDB" id="1393670at2759"/>
<dbReference type="InterPro" id="IPR002347">
    <property type="entry name" value="SDR_fam"/>
</dbReference>
<dbReference type="InParanoid" id="A0A2P6NE31"/>
<dbReference type="SUPFAM" id="SSF51735">
    <property type="entry name" value="NAD(P)-binding Rossmann-fold domains"/>
    <property type="match status" value="1"/>
</dbReference>
<dbReference type="Gene3D" id="3.40.50.720">
    <property type="entry name" value="NAD(P)-binding Rossmann-like Domain"/>
    <property type="match status" value="1"/>
</dbReference>
<proteinExistence type="predicted"/>
<evidence type="ECO:0000313" key="23">
    <source>
        <dbReference type="Proteomes" id="UP000241769"/>
    </source>
</evidence>
<comment type="catalytic activity">
    <reaction evidence="19">
        <text>(2E)-decenoyl-CoA + NADPH + H(+) = decanoyl-CoA + NADP(+)</text>
        <dbReference type="Rhea" id="RHEA:44960"/>
        <dbReference type="ChEBI" id="CHEBI:15378"/>
        <dbReference type="ChEBI" id="CHEBI:57783"/>
        <dbReference type="ChEBI" id="CHEBI:58349"/>
        <dbReference type="ChEBI" id="CHEBI:61406"/>
        <dbReference type="ChEBI" id="CHEBI:61430"/>
    </reaction>
    <physiologicalReaction direction="left-to-right" evidence="19">
        <dbReference type="Rhea" id="RHEA:44961"/>
    </physiologicalReaction>
</comment>
<keyword evidence="5" id="KW-0276">Fatty acid metabolism</keyword>
<evidence type="ECO:0000256" key="7">
    <source>
        <dbReference type="ARBA" id="ARBA00023002"/>
    </source>
</evidence>
<evidence type="ECO:0000256" key="21">
    <source>
        <dbReference type="SAM" id="Phobius"/>
    </source>
</evidence>
<comment type="function">
    <text evidence="11">Participates in chain elongation of fatty acids. Catalyzes the reduction of trans-2-enoyl-CoAs of varying chain lengths from 6:1 to 16:1, having maximum activity with 10:1 CoA. Has no 2,4-dienoyl-CoA reductase activity.</text>
</comment>
<evidence type="ECO:0000256" key="4">
    <source>
        <dbReference type="ARBA" id="ARBA00022553"/>
    </source>
</evidence>
<evidence type="ECO:0000256" key="2">
    <source>
        <dbReference type="ARBA" id="ARBA00005189"/>
    </source>
</evidence>
<dbReference type="EC" id="1.3.1.38" evidence="13"/>
<reference evidence="22 23" key="1">
    <citation type="journal article" date="2018" name="Genome Biol. Evol.">
        <title>Multiple Roots of Fruiting Body Formation in Amoebozoa.</title>
        <authorList>
            <person name="Hillmann F."/>
            <person name="Forbes G."/>
            <person name="Novohradska S."/>
            <person name="Ferling I."/>
            <person name="Riege K."/>
            <person name="Groth M."/>
            <person name="Westermann M."/>
            <person name="Marz M."/>
            <person name="Spaller T."/>
            <person name="Winckler T."/>
            <person name="Schaap P."/>
            <person name="Glockner G."/>
        </authorList>
    </citation>
    <scope>NUCLEOTIDE SEQUENCE [LARGE SCALE GENOMIC DNA]</scope>
    <source>
        <strain evidence="22 23">Jena</strain>
    </source>
</reference>
<dbReference type="PANTHER" id="PTHR24317">
    <property type="entry name" value="PEROXISOMAL TRANS-2-ENOYL-COA REDUCTASE"/>
    <property type="match status" value="1"/>
</dbReference>
<keyword evidence="6" id="KW-0521">NADP</keyword>
<dbReference type="GO" id="GO:0019166">
    <property type="term" value="F:trans-2-enoyl-CoA reductase (NADPH) activity"/>
    <property type="evidence" value="ECO:0007669"/>
    <property type="project" value="UniProtKB-EC"/>
</dbReference>
<feature type="transmembrane region" description="Helical" evidence="21">
    <location>
        <begin position="320"/>
        <end position="343"/>
    </location>
</feature>
<comment type="catalytic activity">
    <reaction evidence="16">
        <text>(2E)-tetradecenoyl-CoA + NADPH + H(+) = tetradecanoyl-CoA + NADP(+)</text>
        <dbReference type="Rhea" id="RHEA:44968"/>
        <dbReference type="ChEBI" id="CHEBI:15378"/>
        <dbReference type="ChEBI" id="CHEBI:57385"/>
        <dbReference type="ChEBI" id="CHEBI:57783"/>
        <dbReference type="ChEBI" id="CHEBI:58349"/>
        <dbReference type="ChEBI" id="CHEBI:61405"/>
    </reaction>
    <physiologicalReaction direction="left-to-right" evidence="16">
        <dbReference type="Rhea" id="RHEA:44969"/>
    </physiologicalReaction>
</comment>
<evidence type="ECO:0000256" key="8">
    <source>
        <dbReference type="ARBA" id="ARBA00023098"/>
    </source>
</evidence>
<accession>A0A2P6NE31</accession>
<evidence type="ECO:0000256" key="12">
    <source>
        <dbReference type="ARBA" id="ARBA00038622"/>
    </source>
</evidence>
<dbReference type="Pfam" id="PF13561">
    <property type="entry name" value="adh_short_C2"/>
    <property type="match status" value="1"/>
</dbReference>
<dbReference type="InterPro" id="IPR036291">
    <property type="entry name" value="NAD(P)-bd_dom_sf"/>
</dbReference>
<comment type="catalytic activity">
    <reaction evidence="15">
        <text>(2E)-dodecenoyl-CoA + NADPH + H(+) = dodecanoyl-CoA + NADP(+)</text>
        <dbReference type="Rhea" id="RHEA:44964"/>
        <dbReference type="ChEBI" id="CHEBI:15378"/>
        <dbReference type="ChEBI" id="CHEBI:57330"/>
        <dbReference type="ChEBI" id="CHEBI:57375"/>
        <dbReference type="ChEBI" id="CHEBI:57783"/>
        <dbReference type="ChEBI" id="CHEBI:58349"/>
    </reaction>
    <physiologicalReaction direction="left-to-right" evidence="15">
        <dbReference type="Rhea" id="RHEA:44965"/>
    </physiologicalReaction>
</comment>
<evidence type="ECO:0000256" key="18">
    <source>
        <dbReference type="ARBA" id="ARBA00049251"/>
    </source>
</evidence>
<evidence type="ECO:0000313" key="22">
    <source>
        <dbReference type="EMBL" id="PRP82214.1"/>
    </source>
</evidence>
<evidence type="ECO:0000256" key="13">
    <source>
        <dbReference type="ARBA" id="ARBA00038849"/>
    </source>
</evidence>
<evidence type="ECO:0000256" key="3">
    <source>
        <dbReference type="ARBA" id="ARBA00022516"/>
    </source>
</evidence>
<comment type="caution">
    <text evidence="22">The sequence shown here is derived from an EMBL/GenBank/DDBJ whole genome shotgun (WGS) entry which is preliminary data.</text>
</comment>
<comment type="subcellular location">
    <subcellularLocation>
        <location evidence="1">Peroxisome</location>
    </subcellularLocation>
</comment>
<evidence type="ECO:0000256" key="1">
    <source>
        <dbReference type="ARBA" id="ARBA00004275"/>
    </source>
</evidence>
<comment type="catalytic activity">
    <reaction evidence="20">
        <text>(2E)-octenoyl-CoA + NADPH + H(+) = octanoyl-CoA + NADP(+)</text>
        <dbReference type="Rhea" id="RHEA:44952"/>
        <dbReference type="ChEBI" id="CHEBI:15378"/>
        <dbReference type="ChEBI" id="CHEBI:57386"/>
        <dbReference type="ChEBI" id="CHEBI:57783"/>
        <dbReference type="ChEBI" id="CHEBI:58349"/>
        <dbReference type="ChEBI" id="CHEBI:62242"/>
    </reaction>
    <physiologicalReaction direction="left-to-right" evidence="20">
        <dbReference type="Rhea" id="RHEA:44953"/>
    </physiologicalReaction>
</comment>
<dbReference type="GO" id="GO:0006633">
    <property type="term" value="P:fatty acid biosynthetic process"/>
    <property type="evidence" value="ECO:0007669"/>
    <property type="project" value="UniProtKB-KW"/>
</dbReference>
<keyword evidence="7" id="KW-0560">Oxidoreductase</keyword>
<keyword evidence="10" id="KW-0275">Fatty acid biosynthesis</keyword>
<feature type="transmembrane region" description="Helical" evidence="21">
    <location>
        <begin position="514"/>
        <end position="540"/>
    </location>
</feature>
<keyword evidence="4" id="KW-0597">Phosphoprotein</keyword>
<evidence type="ECO:0000256" key="6">
    <source>
        <dbReference type="ARBA" id="ARBA00022857"/>
    </source>
</evidence>
<comment type="subunit">
    <text evidence="12">Interacts with PEX5, probably required to target it into peroxisomes.</text>
</comment>
<keyword evidence="23" id="KW-1185">Reference proteome</keyword>
<evidence type="ECO:0000256" key="19">
    <source>
        <dbReference type="ARBA" id="ARBA00049386"/>
    </source>
</evidence>
<dbReference type="EMBL" id="MDYQ01000108">
    <property type="protein sequence ID" value="PRP82214.1"/>
    <property type="molecule type" value="Genomic_DNA"/>
</dbReference>
<dbReference type="PANTHER" id="PTHR24317:SF7">
    <property type="entry name" value="PEROXISOMAL TRANS-2-ENOYL-COA REDUCTASE"/>
    <property type="match status" value="1"/>
</dbReference>
<evidence type="ECO:0000256" key="15">
    <source>
        <dbReference type="ARBA" id="ARBA00047570"/>
    </source>
</evidence>
<evidence type="ECO:0000256" key="10">
    <source>
        <dbReference type="ARBA" id="ARBA00023160"/>
    </source>
</evidence>
<dbReference type="Proteomes" id="UP000241769">
    <property type="component" value="Unassembled WGS sequence"/>
</dbReference>
<keyword evidence="8" id="KW-0443">Lipid metabolism</keyword>
<keyword evidence="3" id="KW-0444">Lipid biosynthesis</keyword>
<comment type="catalytic activity">
    <reaction evidence="17">
        <text>(2E)-hexenoyl-CoA + NADPH + H(+) = hexanoyl-CoA + NADP(+)</text>
        <dbReference type="Rhea" id="RHEA:44956"/>
        <dbReference type="ChEBI" id="CHEBI:15378"/>
        <dbReference type="ChEBI" id="CHEBI:57783"/>
        <dbReference type="ChEBI" id="CHEBI:58349"/>
        <dbReference type="ChEBI" id="CHEBI:62077"/>
        <dbReference type="ChEBI" id="CHEBI:62620"/>
    </reaction>
    <physiologicalReaction direction="left-to-right" evidence="17">
        <dbReference type="Rhea" id="RHEA:44957"/>
    </physiologicalReaction>
</comment>
<keyword evidence="21" id="KW-0472">Membrane</keyword>
<organism evidence="22 23">
    <name type="scientific">Planoprotostelium fungivorum</name>
    <dbReference type="NCBI Taxonomy" id="1890364"/>
    <lineage>
        <taxon>Eukaryota</taxon>
        <taxon>Amoebozoa</taxon>
        <taxon>Evosea</taxon>
        <taxon>Variosea</taxon>
        <taxon>Cavosteliida</taxon>
        <taxon>Cavosteliaceae</taxon>
        <taxon>Planoprotostelium</taxon>
    </lineage>
</organism>
<keyword evidence="21" id="KW-0812">Transmembrane</keyword>
<evidence type="ECO:0000256" key="14">
    <source>
        <dbReference type="ARBA" id="ARBA00041063"/>
    </source>
</evidence>
<dbReference type="GO" id="GO:0005777">
    <property type="term" value="C:peroxisome"/>
    <property type="evidence" value="ECO:0007669"/>
    <property type="project" value="UniProtKB-SubCell"/>
</dbReference>
<dbReference type="AlphaFoldDB" id="A0A2P6NE31"/>
<evidence type="ECO:0000256" key="9">
    <source>
        <dbReference type="ARBA" id="ARBA00023140"/>
    </source>
</evidence>
<protein>
    <recommendedName>
        <fullName evidence="14">Peroxisomal trans-2-enoyl-CoA reductase</fullName>
        <ecNumber evidence="13">1.3.1.38</ecNumber>
    </recommendedName>
</protein>
<evidence type="ECO:0000256" key="20">
    <source>
        <dbReference type="ARBA" id="ARBA00049559"/>
    </source>
</evidence>
<evidence type="ECO:0000256" key="5">
    <source>
        <dbReference type="ARBA" id="ARBA00022832"/>
    </source>
</evidence>
<feature type="transmembrane region" description="Helical" evidence="21">
    <location>
        <begin position="546"/>
        <end position="564"/>
    </location>
</feature>
<gene>
    <name evidence="22" type="ORF">PROFUN_10423</name>
</gene>
<evidence type="ECO:0000256" key="17">
    <source>
        <dbReference type="ARBA" id="ARBA00049108"/>
    </source>
</evidence>
<comment type="catalytic activity">
    <reaction evidence="18">
        <text>a (2E)-enoyl-CoA + NADPH + H(+) = a 2,3-saturated acyl-CoA + NADP(+)</text>
        <dbReference type="Rhea" id="RHEA:33763"/>
        <dbReference type="ChEBI" id="CHEBI:15378"/>
        <dbReference type="ChEBI" id="CHEBI:57783"/>
        <dbReference type="ChEBI" id="CHEBI:58349"/>
        <dbReference type="ChEBI" id="CHEBI:58856"/>
        <dbReference type="ChEBI" id="CHEBI:65111"/>
        <dbReference type="EC" id="1.3.1.38"/>
    </reaction>
    <physiologicalReaction direction="left-to-right" evidence="18">
        <dbReference type="Rhea" id="RHEA:33764"/>
    </physiologicalReaction>
</comment>
<keyword evidence="9" id="KW-0576">Peroxisome</keyword>
<name>A0A2P6NE31_9EUKA</name>
<evidence type="ECO:0000256" key="11">
    <source>
        <dbReference type="ARBA" id="ARBA00037124"/>
    </source>
</evidence>
<comment type="pathway">
    <text evidence="2">Lipid metabolism.</text>
</comment>
<dbReference type="PRINTS" id="PR00081">
    <property type="entry name" value="GDHRDH"/>
</dbReference>
<keyword evidence="21" id="KW-1133">Transmembrane helix</keyword>
<sequence>MVLFKNQLYSGKVVLITGCAWGSIGAAVALQVCQLGAAGLAICGRREEPLKDAALRLENQSKTPVFYQSCDIRDPDAVESFVAAVVAKFGRIDVLFNNAGGQFPVMAENLNSKGFNAVIRNNLLGTWNMTSSVARLAFIPQFEKLTEAEKKGANEDDPTQSVPCCFPGMVHTGSARAGVDNMTKTLAVEWAKYQIKVNAVAPGTIVSTGTQRYPKEMLDKSRRVAPLQRLGTCEEVANICTFLGSDEAAGFITGQTFYMEARVWQETSLNFNRPSYKTEACVCVCVCGLNGPTECDRSDNPRLFFRSGGKQHHKMCMPKLFAAIFFALAGICVAGAIIGCVVLKKEIDSISRYDLNGTLAIGDYILDANSTTSNLTVTLRNNGNNNNIVNARYDSPRNSDLRKFIYVDMCFSGRVFDRDNSSIKIFTTVTKPYNGTIIQKITQQYVDNYVVNTTNPCVQIATCYSATTYFGFQESNTTAPSSFTVATNTTESTSIKGNIKNVCNVGILYTYPGIAIIAFACVAGAIIFLSFALACVLIGFIRMVMLGLLAVLLIGAAIAFAVLYHKI</sequence>
<dbReference type="InterPro" id="IPR052388">
    <property type="entry name" value="Peroxisomal_t2-enoyl-CoA_red"/>
</dbReference>
<evidence type="ECO:0000256" key="16">
    <source>
        <dbReference type="ARBA" id="ARBA00048686"/>
    </source>
</evidence>
<dbReference type="STRING" id="1890364.A0A2P6NE31"/>